<protein>
    <recommendedName>
        <fullName evidence="7">TLC domain-containing protein</fullName>
    </recommendedName>
</protein>
<feature type="transmembrane region" description="Helical" evidence="6">
    <location>
        <begin position="139"/>
        <end position="158"/>
    </location>
</feature>
<evidence type="ECO:0000313" key="8">
    <source>
        <dbReference type="EMBL" id="KMZ67741.1"/>
    </source>
</evidence>
<dbReference type="GO" id="GO:0046513">
    <property type="term" value="P:ceramide biosynthetic process"/>
    <property type="evidence" value="ECO:0000318"/>
    <property type="project" value="GO_Central"/>
</dbReference>
<dbReference type="AlphaFoldDB" id="A0A0K9PFL7"/>
<dbReference type="Proteomes" id="UP000036987">
    <property type="component" value="Unassembled WGS sequence"/>
</dbReference>
<evidence type="ECO:0000256" key="1">
    <source>
        <dbReference type="ARBA" id="ARBA00004477"/>
    </source>
</evidence>
<sequence>MKRTNVEEQVPVAGHFFLAFFFAVGFGLVRLMLEKFIQALVDGKKIPLLDRHGRLRSKKIAKFKESLWKLVFYGATEMWILGVILQESNYSTTYTWEFFEGWPNQKLKSPVKFYYMAQCGFYVLSIVSLVGWEAPRKDLTAMISHHIITIMLITFSYFVRFIRVGTATLMLHDVSDVFLEAAKLFKYCGVQMGANICFVLFALSWLILRLILFPLWIIKATSYDTLKYAYTGVPNFALIYSVFNTMLITLLGLHVYWWFLICQMILRQIKNRGNIENDIRSDSDEDEDREEK</sequence>
<keyword evidence="2 5" id="KW-0812">Transmembrane</keyword>
<dbReference type="GO" id="GO:0005783">
    <property type="term" value="C:endoplasmic reticulum"/>
    <property type="evidence" value="ECO:0000318"/>
    <property type="project" value="GO_Central"/>
</dbReference>
<keyword evidence="9" id="KW-1185">Reference proteome</keyword>
<dbReference type="Pfam" id="PF03798">
    <property type="entry name" value="TRAM_LAG1_CLN8"/>
    <property type="match status" value="1"/>
</dbReference>
<dbReference type="OMA" id="YLIGAPY"/>
<comment type="subcellular location">
    <subcellularLocation>
        <location evidence="1">Endoplasmic reticulum membrane</location>
        <topology evidence="1">Multi-pass membrane protein</topology>
    </subcellularLocation>
</comment>
<reference evidence="9" key="1">
    <citation type="journal article" date="2016" name="Nature">
        <title>The genome of the seagrass Zostera marina reveals angiosperm adaptation to the sea.</title>
        <authorList>
            <person name="Olsen J.L."/>
            <person name="Rouze P."/>
            <person name="Verhelst B."/>
            <person name="Lin Y.-C."/>
            <person name="Bayer T."/>
            <person name="Collen J."/>
            <person name="Dattolo E."/>
            <person name="De Paoli E."/>
            <person name="Dittami S."/>
            <person name="Maumus F."/>
            <person name="Michel G."/>
            <person name="Kersting A."/>
            <person name="Lauritano C."/>
            <person name="Lohaus R."/>
            <person name="Toepel M."/>
            <person name="Tonon T."/>
            <person name="Vanneste K."/>
            <person name="Amirebrahimi M."/>
            <person name="Brakel J."/>
            <person name="Bostroem C."/>
            <person name="Chovatia M."/>
            <person name="Grimwood J."/>
            <person name="Jenkins J.W."/>
            <person name="Jueterbock A."/>
            <person name="Mraz A."/>
            <person name="Stam W.T."/>
            <person name="Tice H."/>
            <person name="Bornberg-Bauer E."/>
            <person name="Green P.J."/>
            <person name="Pearson G.A."/>
            <person name="Procaccini G."/>
            <person name="Duarte C.M."/>
            <person name="Schmutz J."/>
            <person name="Reusch T.B.H."/>
            <person name="Van de Peer Y."/>
        </authorList>
    </citation>
    <scope>NUCLEOTIDE SEQUENCE [LARGE SCALE GENOMIC DNA]</scope>
    <source>
        <strain evidence="9">cv. Finnish</strain>
    </source>
</reference>
<evidence type="ECO:0000256" key="5">
    <source>
        <dbReference type="PROSITE-ProRule" id="PRU00205"/>
    </source>
</evidence>
<evidence type="ECO:0000256" key="3">
    <source>
        <dbReference type="ARBA" id="ARBA00022989"/>
    </source>
</evidence>
<gene>
    <name evidence="8" type="ORF">ZOSMA_25G01310</name>
</gene>
<comment type="caution">
    <text evidence="8">The sequence shown here is derived from an EMBL/GenBank/DDBJ whole genome shotgun (WGS) entry which is preliminary data.</text>
</comment>
<evidence type="ECO:0000256" key="2">
    <source>
        <dbReference type="ARBA" id="ARBA00022692"/>
    </source>
</evidence>
<dbReference type="GO" id="GO:0050291">
    <property type="term" value="F:sphingosine N-acyltransferase activity"/>
    <property type="evidence" value="ECO:0000318"/>
    <property type="project" value="GO_Central"/>
</dbReference>
<proteinExistence type="predicted"/>
<dbReference type="OrthoDB" id="537032at2759"/>
<name>A0A0K9PFL7_ZOSMR</name>
<keyword evidence="3 6" id="KW-1133">Transmembrane helix</keyword>
<dbReference type="InterPro" id="IPR016439">
    <property type="entry name" value="Lag1/Lac1-like"/>
</dbReference>
<dbReference type="PANTHER" id="PTHR12560">
    <property type="entry name" value="LONGEVITY ASSURANCE FACTOR 1 LAG1"/>
    <property type="match status" value="1"/>
</dbReference>
<dbReference type="GO" id="GO:0005789">
    <property type="term" value="C:endoplasmic reticulum membrane"/>
    <property type="evidence" value="ECO:0007669"/>
    <property type="project" value="UniProtKB-SubCell"/>
</dbReference>
<evidence type="ECO:0000259" key="7">
    <source>
        <dbReference type="PROSITE" id="PS50922"/>
    </source>
</evidence>
<dbReference type="InterPro" id="IPR006634">
    <property type="entry name" value="TLC-dom"/>
</dbReference>
<dbReference type="EMBL" id="LFYR01000889">
    <property type="protein sequence ID" value="KMZ67741.1"/>
    <property type="molecule type" value="Genomic_DNA"/>
</dbReference>
<feature type="domain" description="TLC" evidence="7">
    <location>
        <begin position="61"/>
        <end position="270"/>
    </location>
</feature>
<dbReference type="PANTHER" id="PTHR12560:SF0">
    <property type="entry name" value="LD18904P"/>
    <property type="match status" value="1"/>
</dbReference>
<accession>A0A0K9PFL7</accession>
<evidence type="ECO:0000256" key="6">
    <source>
        <dbReference type="SAM" id="Phobius"/>
    </source>
</evidence>
<dbReference type="PIRSF" id="PIRSF005225">
    <property type="entry name" value="LAG1_LAC1"/>
    <property type="match status" value="1"/>
</dbReference>
<dbReference type="STRING" id="29655.A0A0K9PFL7"/>
<organism evidence="8 9">
    <name type="scientific">Zostera marina</name>
    <name type="common">Eelgrass</name>
    <dbReference type="NCBI Taxonomy" id="29655"/>
    <lineage>
        <taxon>Eukaryota</taxon>
        <taxon>Viridiplantae</taxon>
        <taxon>Streptophyta</taxon>
        <taxon>Embryophyta</taxon>
        <taxon>Tracheophyta</taxon>
        <taxon>Spermatophyta</taxon>
        <taxon>Magnoliopsida</taxon>
        <taxon>Liliopsida</taxon>
        <taxon>Zosteraceae</taxon>
        <taxon>Zostera</taxon>
    </lineage>
</organism>
<feature type="transmembrane region" description="Helical" evidence="6">
    <location>
        <begin position="113"/>
        <end position="132"/>
    </location>
</feature>
<evidence type="ECO:0000313" key="9">
    <source>
        <dbReference type="Proteomes" id="UP000036987"/>
    </source>
</evidence>
<dbReference type="PROSITE" id="PS50922">
    <property type="entry name" value="TLC"/>
    <property type="match status" value="1"/>
</dbReference>
<feature type="transmembrane region" description="Helical" evidence="6">
    <location>
        <begin position="194"/>
        <end position="218"/>
    </location>
</feature>
<feature type="transmembrane region" description="Helical" evidence="6">
    <location>
        <begin position="238"/>
        <end position="262"/>
    </location>
</feature>
<keyword evidence="4 5" id="KW-0472">Membrane</keyword>
<evidence type="ECO:0000256" key="4">
    <source>
        <dbReference type="ARBA" id="ARBA00023136"/>
    </source>
</evidence>
<feature type="transmembrane region" description="Helical" evidence="6">
    <location>
        <begin position="12"/>
        <end position="33"/>
    </location>
</feature>
<dbReference type="SMART" id="SM00724">
    <property type="entry name" value="TLC"/>
    <property type="match status" value="1"/>
</dbReference>